<gene>
    <name evidence="1" type="ORF">F383_28668</name>
</gene>
<evidence type="ECO:0000313" key="2">
    <source>
        <dbReference type="Proteomes" id="UP000032142"/>
    </source>
</evidence>
<reference evidence="2" key="1">
    <citation type="submission" date="2014-09" db="EMBL/GenBank/DDBJ databases">
        <authorList>
            <person name="Mudge J."/>
            <person name="Ramaraj T."/>
            <person name="Lindquist I.E."/>
            <person name="Bharti A.K."/>
            <person name="Sundararajan A."/>
            <person name="Cameron C.T."/>
            <person name="Woodward J.E."/>
            <person name="May G.D."/>
            <person name="Brubaker C."/>
            <person name="Broadhvest J."/>
            <person name="Wilkins T.A."/>
        </authorList>
    </citation>
    <scope>NUCLEOTIDE SEQUENCE</scope>
    <source>
        <strain evidence="2">cv. AKA8401</strain>
    </source>
</reference>
<accession>A0A0B0PFZ9</accession>
<sequence length="38" mass="4704">MNIFRVKYDNMLISEKLYIYLRKVNICLRHRASIEIFV</sequence>
<dbReference type="EMBL" id="KN426514">
    <property type="protein sequence ID" value="KHG23847.1"/>
    <property type="molecule type" value="Genomic_DNA"/>
</dbReference>
<name>A0A0B0PFZ9_GOSAR</name>
<proteinExistence type="predicted"/>
<dbReference type="Proteomes" id="UP000032142">
    <property type="component" value="Unassembled WGS sequence"/>
</dbReference>
<dbReference type="AlphaFoldDB" id="A0A0B0PFZ9"/>
<keyword evidence="2" id="KW-1185">Reference proteome</keyword>
<organism evidence="1 2">
    <name type="scientific">Gossypium arboreum</name>
    <name type="common">Tree cotton</name>
    <name type="synonym">Gossypium nanking</name>
    <dbReference type="NCBI Taxonomy" id="29729"/>
    <lineage>
        <taxon>Eukaryota</taxon>
        <taxon>Viridiplantae</taxon>
        <taxon>Streptophyta</taxon>
        <taxon>Embryophyta</taxon>
        <taxon>Tracheophyta</taxon>
        <taxon>Spermatophyta</taxon>
        <taxon>Magnoliopsida</taxon>
        <taxon>eudicotyledons</taxon>
        <taxon>Gunneridae</taxon>
        <taxon>Pentapetalae</taxon>
        <taxon>rosids</taxon>
        <taxon>malvids</taxon>
        <taxon>Malvales</taxon>
        <taxon>Malvaceae</taxon>
        <taxon>Malvoideae</taxon>
        <taxon>Gossypium</taxon>
    </lineage>
</organism>
<protein>
    <submittedName>
        <fullName evidence="1">Uncharacterized protein</fullName>
    </submittedName>
</protein>
<evidence type="ECO:0000313" key="1">
    <source>
        <dbReference type="EMBL" id="KHG23847.1"/>
    </source>
</evidence>